<accession>A0A936Z7H7</accession>
<keyword evidence="3" id="KW-1185">Reference proteome</keyword>
<feature type="domain" description="TniQ" evidence="1">
    <location>
        <begin position="9"/>
        <end position="142"/>
    </location>
</feature>
<dbReference type="EMBL" id="JAEQMY010000020">
    <property type="protein sequence ID" value="MBL0405303.1"/>
    <property type="molecule type" value="Genomic_DNA"/>
</dbReference>
<dbReference type="RefSeq" id="WP_202060947.1">
    <property type="nucleotide sequence ID" value="NZ_JAEQMY010000020.1"/>
</dbReference>
<proteinExistence type="predicted"/>
<protein>
    <submittedName>
        <fullName evidence="2">TniQ family protein</fullName>
    </submittedName>
</protein>
<sequence length="616" mass="67684">MTPLHPSLTVRLRLDETPQSQCSRNALLLGRSAREFCRDMGLSFQGIVDGDMPALEALALRTRADLGLLAAGAVVKVGECRFSVSGQALVRDTLSRKSLRVCPHCIQTDLEQGTEPLAVRPYGRTAWLIEPIRTCPEHGVGLVAVAGDDHPQRVHDFAALIQPAIPGIRQIADGASRRSVTAFERHLLARCEGSDTDDVPFLRALPFYAAAKACEVIGAIATHGIRFRTDRLSDGEWHEAGAAGFEIASGGEDAIRAFLSGLQDRVRSAKGDWGPRLVFGRLYEWLAHESDDAAYEPLRDLIRRHVVETMPLGPGDDVFGREVTVRCLHSVGSAARETGAHPKRLRKLLHAAGYVSSEAMSLSDSWVTFDAESARDFLEWVSEAMTLTEAGEYLNAPRPHERLLFEAGFIVPFVRGGTDILKDHAFAQQDLHAFLKRLLADAPDAGPDDGALVPIPSAAKRASCSAMEIVRLILDRKLARVRRRADVAGYLSVLVDPEEVKPLVQGQADGSLSLREVEQRLVTTTRVVKALIKHGHLPSRVEINPVNRCSRQVVRQDDLEAFMDRYVTLHVAAKERGIHFRKLRSALDEAGARSAFDPALVHASFYDRKYITGLSN</sequence>
<evidence type="ECO:0000259" key="1">
    <source>
        <dbReference type="Pfam" id="PF06527"/>
    </source>
</evidence>
<comment type="caution">
    <text evidence="2">The sequence shown here is derived from an EMBL/GenBank/DDBJ whole genome shotgun (WGS) entry which is preliminary data.</text>
</comment>
<reference evidence="2" key="1">
    <citation type="submission" date="2021-01" db="EMBL/GenBank/DDBJ databases">
        <title>Microvirga sp.</title>
        <authorList>
            <person name="Kim M.K."/>
        </authorList>
    </citation>
    <scope>NUCLEOTIDE SEQUENCE</scope>
    <source>
        <strain evidence="2">5420S-16</strain>
    </source>
</reference>
<evidence type="ECO:0000313" key="2">
    <source>
        <dbReference type="EMBL" id="MBL0405303.1"/>
    </source>
</evidence>
<gene>
    <name evidence="2" type="ORF">JKG68_15135</name>
</gene>
<organism evidence="2 3">
    <name type="scientific">Microvirga aerilata</name>
    <dbReference type="NCBI Taxonomy" id="670292"/>
    <lineage>
        <taxon>Bacteria</taxon>
        <taxon>Pseudomonadati</taxon>
        <taxon>Pseudomonadota</taxon>
        <taxon>Alphaproteobacteria</taxon>
        <taxon>Hyphomicrobiales</taxon>
        <taxon>Methylobacteriaceae</taxon>
        <taxon>Microvirga</taxon>
    </lineage>
</organism>
<dbReference type="Pfam" id="PF06527">
    <property type="entry name" value="TniQ"/>
    <property type="match status" value="1"/>
</dbReference>
<dbReference type="AlphaFoldDB" id="A0A936Z7H7"/>
<name>A0A936Z7H7_9HYPH</name>
<dbReference type="Proteomes" id="UP000605848">
    <property type="component" value="Unassembled WGS sequence"/>
</dbReference>
<dbReference type="InterPro" id="IPR009492">
    <property type="entry name" value="TniQ"/>
</dbReference>
<evidence type="ECO:0000313" key="3">
    <source>
        <dbReference type="Proteomes" id="UP000605848"/>
    </source>
</evidence>